<accession>A0A7C3ANE4</accession>
<organism evidence="14">
    <name type="scientific">Thermorudis sp</name>
    <dbReference type="NCBI Taxonomy" id="1969470"/>
    <lineage>
        <taxon>Bacteria</taxon>
        <taxon>Pseudomonadati</taxon>
        <taxon>Thermomicrobiota</taxon>
        <taxon>Thermomicrobia</taxon>
        <taxon>Thermomicrobia incertae sedis</taxon>
        <taxon>Thermorudis</taxon>
    </lineage>
</organism>
<dbReference type="SUPFAM" id="SSF47789">
    <property type="entry name" value="C-terminal domain of RNA polymerase alpha subunit"/>
    <property type="match status" value="1"/>
</dbReference>
<dbReference type="GO" id="GO:0006351">
    <property type="term" value="P:DNA-templated transcription"/>
    <property type="evidence" value="ECO:0007669"/>
    <property type="project" value="UniProtKB-UniRule"/>
</dbReference>
<dbReference type="AlphaFoldDB" id="A0A7C3ANE4"/>
<evidence type="ECO:0000256" key="3">
    <source>
        <dbReference type="ARBA" id="ARBA00015972"/>
    </source>
</evidence>
<name>A0A7C3ANE4_9BACT</name>
<evidence type="ECO:0000313" key="14">
    <source>
        <dbReference type="EMBL" id="HEX71319.1"/>
    </source>
</evidence>
<dbReference type="InterPro" id="IPR011262">
    <property type="entry name" value="DNA-dir_RNA_pol_insert"/>
</dbReference>
<feature type="region of interest" description="Disordered" evidence="12">
    <location>
        <begin position="312"/>
        <end position="338"/>
    </location>
</feature>
<protein>
    <recommendedName>
        <fullName evidence="3 11">DNA-directed RNA polymerase subunit alpha</fullName>
        <shortName evidence="11">RNAP subunit alpha</shortName>
        <ecNumber evidence="2 11">2.7.7.6</ecNumber>
    </recommendedName>
    <alternativeName>
        <fullName evidence="9 11">RNA polymerase subunit alpha</fullName>
    </alternativeName>
    <alternativeName>
        <fullName evidence="8 11">Transcriptase subunit alpha</fullName>
    </alternativeName>
</protein>
<feature type="region of interest" description="Alpha C-terminal domain (alpha-CTD)" evidence="11">
    <location>
        <begin position="244"/>
        <end position="338"/>
    </location>
</feature>
<comment type="similarity">
    <text evidence="1 11">Belongs to the RNA polymerase alpha chain family.</text>
</comment>
<dbReference type="Gene3D" id="2.170.120.12">
    <property type="entry name" value="DNA-directed RNA polymerase, insert domain"/>
    <property type="match status" value="1"/>
</dbReference>
<keyword evidence="4 11" id="KW-0240">DNA-directed RNA polymerase</keyword>
<evidence type="ECO:0000256" key="7">
    <source>
        <dbReference type="ARBA" id="ARBA00023163"/>
    </source>
</evidence>
<dbReference type="GO" id="GO:0000428">
    <property type="term" value="C:DNA-directed RNA polymerase complex"/>
    <property type="evidence" value="ECO:0007669"/>
    <property type="project" value="UniProtKB-KW"/>
</dbReference>
<dbReference type="NCBIfam" id="NF003519">
    <property type="entry name" value="PRK05182.2-5"/>
    <property type="match status" value="1"/>
</dbReference>
<dbReference type="InterPro" id="IPR011260">
    <property type="entry name" value="RNAP_asu_C"/>
</dbReference>
<dbReference type="SMART" id="SM00662">
    <property type="entry name" value="RPOLD"/>
    <property type="match status" value="1"/>
</dbReference>
<dbReference type="Pfam" id="PF03118">
    <property type="entry name" value="RNA_pol_A_CTD"/>
    <property type="match status" value="1"/>
</dbReference>
<evidence type="ECO:0000256" key="11">
    <source>
        <dbReference type="HAMAP-Rule" id="MF_00059"/>
    </source>
</evidence>
<dbReference type="CDD" id="cd06928">
    <property type="entry name" value="RNAP_alpha_NTD"/>
    <property type="match status" value="1"/>
</dbReference>
<dbReference type="GO" id="GO:0046983">
    <property type="term" value="F:protein dimerization activity"/>
    <property type="evidence" value="ECO:0007669"/>
    <property type="project" value="InterPro"/>
</dbReference>
<comment type="domain">
    <text evidence="11">The N-terminal domain is essential for RNAP assembly and basal transcription, whereas the C-terminal domain is involved in interaction with transcriptional regulators and with upstream promoter elements.</text>
</comment>
<dbReference type="InterPro" id="IPR036603">
    <property type="entry name" value="RBP11-like"/>
</dbReference>
<comment type="function">
    <text evidence="11">DNA-dependent RNA polymerase catalyzes the transcription of DNA into RNA using the four ribonucleoside triphosphates as substrates.</text>
</comment>
<comment type="catalytic activity">
    <reaction evidence="10 11">
        <text>RNA(n) + a ribonucleoside 5'-triphosphate = RNA(n+1) + diphosphate</text>
        <dbReference type="Rhea" id="RHEA:21248"/>
        <dbReference type="Rhea" id="RHEA-COMP:14527"/>
        <dbReference type="Rhea" id="RHEA-COMP:17342"/>
        <dbReference type="ChEBI" id="CHEBI:33019"/>
        <dbReference type="ChEBI" id="CHEBI:61557"/>
        <dbReference type="ChEBI" id="CHEBI:140395"/>
        <dbReference type="EC" id="2.7.7.6"/>
    </reaction>
</comment>
<dbReference type="Gene3D" id="3.30.1360.10">
    <property type="entry name" value="RNA polymerase, RBP11-like subunit"/>
    <property type="match status" value="1"/>
</dbReference>
<feature type="domain" description="DNA-directed RNA polymerase RpoA/D/Rpb3-type" evidence="13">
    <location>
        <begin position="18"/>
        <end position="225"/>
    </location>
</feature>
<dbReference type="NCBIfam" id="TIGR02027">
    <property type="entry name" value="rpoA"/>
    <property type="match status" value="1"/>
</dbReference>
<feature type="compositionally biased region" description="Acidic residues" evidence="12">
    <location>
        <begin position="322"/>
        <end position="338"/>
    </location>
</feature>
<evidence type="ECO:0000256" key="5">
    <source>
        <dbReference type="ARBA" id="ARBA00022679"/>
    </source>
</evidence>
<dbReference type="Pfam" id="PF01193">
    <property type="entry name" value="RNA_pol_L"/>
    <property type="match status" value="1"/>
</dbReference>
<dbReference type="FunFam" id="2.170.120.12:FF:000001">
    <property type="entry name" value="DNA-directed RNA polymerase subunit alpha"/>
    <property type="match status" value="1"/>
</dbReference>
<dbReference type="SUPFAM" id="SSF55257">
    <property type="entry name" value="RBP11-like subunits of RNA polymerase"/>
    <property type="match status" value="1"/>
</dbReference>
<dbReference type="InterPro" id="IPR036643">
    <property type="entry name" value="RNApol_insert_sf"/>
</dbReference>
<comment type="subunit">
    <text evidence="11">Homodimer. The RNAP catalytic core consists of 2 alpha, 1 beta, 1 beta' and 1 omega subunit. When a sigma factor is associated with the core the holoenzyme is formed, which can initiate transcription.</text>
</comment>
<dbReference type="GO" id="GO:0005737">
    <property type="term" value="C:cytoplasm"/>
    <property type="evidence" value="ECO:0007669"/>
    <property type="project" value="UniProtKB-ARBA"/>
</dbReference>
<dbReference type="EC" id="2.7.7.6" evidence="2 11"/>
<dbReference type="Gene3D" id="1.10.150.20">
    <property type="entry name" value="5' to 3' exonuclease, C-terminal subdomain"/>
    <property type="match status" value="1"/>
</dbReference>
<proteinExistence type="inferred from homology"/>
<comment type="caution">
    <text evidence="14">The sequence shown here is derived from an EMBL/GenBank/DDBJ whole genome shotgun (WGS) entry which is preliminary data.</text>
</comment>
<dbReference type="InterPro" id="IPR011263">
    <property type="entry name" value="DNA-dir_RNA_pol_RpoA/D/Rpb3"/>
</dbReference>
<dbReference type="GO" id="GO:0003677">
    <property type="term" value="F:DNA binding"/>
    <property type="evidence" value="ECO:0007669"/>
    <property type="project" value="UniProtKB-UniRule"/>
</dbReference>
<evidence type="ECO:0000256" key="1">
    <source>
        <dbReference type="ARBA" id="ARBA00007123"/>
    </source>
</evidence>
<reference evidence="14" key="1">
    <citation type="journal article" date="2020" name="mSystems">
        <title>Genome- and Community-Level Interaction Insights into Carbon Utilization and Element Cycling Functions of Hydrothermarchaeota in Hydrothermal Sediment.</title>
        <authorList>
            <person name="Zhou Z."/>
            <person name="Liu Y."/>
            <person name="Xu W."/>
            <person name="Pan J."/>
            <person name="Luo Z.H."/>
            <person name="Li M."/>
        </authorList>
    </citation>
    <scope>NUCLEOTIDE SEQUENCE [LARGE SCALE GENOMIC DNA]</scope>
    <source>
        <strain evidence="14">SpSt-192</strain>
    </source>
</reference>
<evidence type="ECO:0000256" key="4">
    <source>
        <dbReference type="ARBA" id="ARBA00022478"/>
    </source>
</evidence>
<keyword evidence="7 11" id="KW-0804">Transcription</keyword>
<dbReference type="EMBL" id="DSID01000664">
    <property type="protein sequence ID" value="HEX71319.1"/>
    <property type="molecule type" value="Genomic_DNA"/>
</dbReference>
<evidence type="ECO:0000259" key="13">
    <source>
        <dbReference type="SMART" id="SM00662"/>
    </source>
</evidence>
<dbReference type="HAMAP" id="MF_00059">
    <property type="entry name" value="RNApol_bact_RpoA"/>
    <property type="match status" value="1"/>
</dbReference>
<evidence type="ECO:0000256" key="8">
    <source>
        <dbReference type="ARBA" id="ARBA00032524"/>
    </source>
</evidence>
<gene>
    <name evidence="11" type="primary">rpoA</name>
    <name evidence="14" type="ORF">ENP13_08775</name>
</gene>
<evidence type="ECO:0000256" key="10">
    <source>
        <dbReference type="ARBA" id="ARBA00048552"/>
    </source>
</evidence>
<evidence type="ECO:0000256" key="12">
    <source>
        <dbReference type="SAM" id="MobiDB-lite"/>
    </source>
</evidence>
<evidence type="ECO:0000256" key="9">
    <source>
        <dbReference type="ARBA" id="ARBA00033070"/>
    </source>
</evidence>
<sequence>MLDFARPRVKQTHAAPTYGRFVIEPLDPGYGTTLGNALRRILLRSLPGAAITRVRIADVWHEFSAIEGVREDVTEIVLNLKGVRLRAVTDFREARATLFAQGEGVVRAGDIDWPSEVEVVNPEHVIATLDNADARLEMDLVIGRGRGYLPAEAQEIYSLGEIPIDALFTPIVKVNYVVEHTRVGQMTDYDRLIMEIVTDGTIDPADALSEAARILVDHARIIAEFERESAAEEVEGEAVVPVEDNRLLSELGLSQRVLNALRARGIERVSQVLALRPEQLLGIRNFGPRALQELRDKLAEFGYTEGPLFADVGSTQPAEFGGAEESEAASTLDQEEEA</sequence>
<feature type="region of interest" description="Alpha N-terminal domain (alpha-NTD)" evidence="11">
    <location>
        <begin position="1"/>
        <end position="226"/>
    </location>
</feature>
<keyword evidence="5 11" id="KW-0808">Transferase</keyword>
<dbReference type="SUPFAM" id="SSF56553">
    <property type="entry name" value="Insert subdomain of RNA polymerase alpha subunit"/>
    <property type="match status" value="1"/>
</dbReference>
<evidence type="ECO:0000256" key="6">
    <source>
        <dbReference type="ARBA" id="ARBA00022695"/>
    </source>
</evidence>
<dbReference type="GO" id="GO:0003899">
    <property type="term" value="F:DNA-directed RNA polymerase activity"/>
    <property type="evidence" value="ECO:0007669"/>
    <property type="project" value="UniProtKB-UniRule"/>
</dbReference>
<dbReference type="Pfam" id="PF01000">
    <property type="entry name" value="RNA_pol_A_bac"/>
    <property type="match status" value="1"/>
</dbReference>
<keyword evidence="6 11" id="KW-0548">Nucleotidyltransferase</keyword>
<dbReference type="NCBIfam" id="NF003513">
    <property type="entry name" value="PRK05182.1-2"/>
    <property type="match status" value="1"/>
</dbReference>
<dbReference type="InterPro" id="IPR011773">
    <property type="entry name" value="DNA-dir_RpoA"/>
</dbReference>
<evidence type="ECO:0000256" key="2">
    <source>
        <dbReference type="ARBA" id="ARBA00012418"/>
    </source>
</evidence>